<dbReference type="Proteomes" id="UP000055048">
    <property type="component" value="Unassembled WGS sequence"/>
</dbReference>
<protein>
    <submittedName>
        <fullName evidence="1">Uncharacterized protein</fullName>
    </submittedName>
</protein>
<dbReference type="AlphaFoldDB" id="A0A0V0THX7"/>
<reference evidence="1 2" key="1">
    <citation type="submission" date="2015-01" db="EMBL/GenBank/DDBJ databases">
        <title>Evolution of Trichinella species and genotypes.</title>
        <authorList>
            <person name="Korhonen P.K."/>
            <person name="Edoardo P."/>
            <person name="Giuseppe L.R."/>
            <person name="Gasser R.B."/>
        </authorList>
    </citation>
    <scope>NUCLEOTIDE SEQUENCE [LARGE SCALE GENOMIC DNA]</scope>
    <source>
        <strain evidence="1">ISS417</strain>
    </source>
</reference>
<keyword evidence="2" id="KW-1185">Reference proteome</keyword>
<name>A0A0V0THX7_9BILA</name>
<dbReference type="EMBL" id="JYDJ01000263">
    <property type="protein sequence ID" value="KRX38550.1"/>
    <property type="molecule type" value="Genomic_DNA"/>
</dbReference>
<evidence type="ECO:0000313" key="2">
    <source>
        <dbReference type="Proteomes" id="UP000055048"/>
    </source>
</evidence>
<evidence type="ECO:0000313" key="1">
    <source>
        <dbReference type="EMBL" id="KRX38550.1"/>
    </source>
</evidence>
<sequence>MLDTFNGLLYCSYNFCHLTYLLSMLSEWKRKISSSQHVLFDLHSKGFVKLYNRIEQNTPDNPTIDDN</sequence>
<accession>A0A0V0THX7</accession>
<proteinExistence type="predicted"/>
<organism evidence="1 2">
    <name type="scientific">Trichinella murrelli</name>
    <dbReference type="NCBI Taxonomy" id="144512"/>
    <lineage>
        <taxon>Eukaryota</taxon>
        <taxon>Metazoa</taxon>
        <taxon>Ecdysozoa</taxon>
        <taxon>Nematoda</taxon>
        <taxon>Enoplea</taxon>
        <taxon>Dorylaimia</taxon>
        <taxon>Trichinellida</taxon>
        <taxon>Trichinellidae</taxon>
        <taxon>Trichinella</taxon>
    </lineage>
</organism>
<gene>
    <name evidence="1" type="ORF">T05_2665</name>
</gene>
<comment type="caution">
    <text evidence="1">The sequence shown here is derived from an EMBL/GenBank/DDBJ whole genome shotgun (WGS) entry which is preliminary data.</text>
</comment>